<accession>A0A1H8D9E0</accession>
<evidence type="ECO:0000313" key="2">
    <source>
        <dbReference type="EMBL" id="SEN03852.1"/>
    </source>
</evidence>
<dbReference type="Pfam" id="PF13692">
    <property type="entry name" value="Glyco_trans_1_4"/>
    <property type="match status" value="1"/>
</dbReference>
<proteinExistence type="predicted"/>
<dbReference type="PANTHER" id="PTHR43179">
    <property type="entry name" value="RHAMNOSYLTRANSFERASE WBBL"/>
    <property type="match status" value="1"/>
</dbReference>
<dbReference type="InterPro" id="IPR001173">
    <property type="entry name" value="Glyco_trans_2-like"/>
</dbReference>
<evidence type="ECO:0000313" key="3">
    <source>
        <dbReference type="Proteomes" id="UP000199459"/>
    </source>
</evidence>
<dbReference type="InterPro" id="IPR029044">
    <property type="entry name" value="Nucleotide-diphossugar_trans"/>
</dbReference>
<gene>
    <name evidence="2" type="ORF">SAMN05216325_106116</name>
</gene>
<protein>
    <submittedName>
        <fullName evidence="2">Glycosyltransferase, GT2 family</fullName>
    </submittedName>
</protein>
<dbReference type="OrthoDB" id="9816564at2"/>
<organism evidence="2 3">
    <name type="scientific">Nitrosomonas marina</name>
    <dbReference type="NCBI Taxonomy" id="917"/>
    <lineage>
        <taxon>Bacteria</taxon>
        <taxon>Pseudomonadati</taxon>
        <taxon>Pseudomonadota</taxon>
        <taxon>Betaproteobacteria</taxon>
        <taxon>Nitrosomonadales</taxon>
        <taxon>Nitrosomonadaceae</taxon>
        <taxon>Nitrosomonas</taxon>
    </lineage>
</organism>
<dbReference type="PANTHER" id="PTHR43179:SF7">
    <property type="entry name" value="RHAMNOSYLTRANSFERASE WBBL"/>
    <property type="match status" value="1"/>
</dbReference>
<dbReference type="SUPFAM" id="SSF53756">
    <property type="entry name" value="UDP-Glycosyltransferase/glycogen phosphorylase"/>
    <property type="match status" value="1"/>
</dbReference>
<feature type="domain" description="Glycosyltransferase 2-like" evidence="1">
    <location>
        <begin position="65"/>
        <end position="232"/>
    </location>
</feature>
<dbReference type="SUPFAM" id="SSF53448">
    <property type="entry name" value="Nucleotide-diphospho-sugar transferases"/>
    <property type="match status" value="1"/>
</dbReference>
<dbReference type="Gene3D" id="3.90.550.10">
    <property type="entry name" value="Spore Coat Polysaccharide Biosynthesis Protein SpsA, Chain A"/>
    <property type="match status" value="1"/>
</dbReference>
<dbReference type="Pfam" id="PF00535">
    <property type="entry name" value="Glycos_transf_2"/>
    <property type="match status" value="1"/>
</dbReference>
<dbReference type="Proteomes" id="UP000199459">
    <property type="component" value="Unassembled WGS sequence"/>
</dbReference>
<dbReference type="EMBL" id="FOCP01000006">
    <property type="protein sequence ID" value="SEN03852.1"/>
    <property type="molecule type" value="Genomic_DNA"/>
</dbReference>
<name>A0A1H8D9E0_9PROT</name>
<dbReference type="CDD" id="cd04186">
    <property type="entry name" value="GT_2_like_c"/>
    <property type="match status" value="1"/>
</dbReference>
<evidence type="ECO:0000259" key="1">
    <source>
        <dbReference type="Pfam" id="PF00535"/>
    </source>
</evidence>
<reference evidence="2 3" key="1">
    <citation type="submission" date="2016-10" db="EMBL/GenBank/DDBJ databases">
        <authorList>
            <person name="de Groot N.N."/>
        </authorList>
    </citation>
    <scope>NUCLEOTIDE SEQUENCE [LARGE SCALE GENOMIC DNA]</scope>
    <source>
        <strain evidence="2 3">Nm22</strain>
    </source>
</reference>
<sequence>MIHLLKYFPVALSILKTQGLNALLRRIAKKLFSPSQTKHIPEIRYSVARQHHHLCFQENSDPEISIIIPVYNKSLYTFTCLESIHENSGGNLYEVIVVDDASSDDTSQMLNNITGITVIRNADNKGFIRSSNTGIQAAKGRYIVLLNNDTIVTKGWLDALTHTFRRFPDAGMAGAKLIYPDGRLQEAGGVVWQDASAWNYGRYDNPDKPEYSYCRAVDYCSGACLMIRRQDLIDLGPFDEYYAPAYYEDTDLAFRVRKAGKKVYYQPGALVVHFEGVSSGTDVSKGTKQYQVVNHKKFFNRWKDTLKFHRSNGDNPQFEKERSVKKRVLIIDALVLKPDNDSGSLRMFNLLGIFQNLGYKVSFIAANELTYHDIYTRQMQMNGVECFYRPYLESVSDHLKSHGHLYDVVLLSRVNIAEKHIDAARTYCMNAMILFDTVDLHFLREQRQAELNQDKLLLATARMRKQQELTTARKADRTLLVSPVEIELFKQVAPDVPVALLSNIHQNQDTAIGYQERKDILFIGGFEHLPNVDAMEFFINEVFPVLHTLKPDIRLLIVGSHLPDKIASYASSHIIIKGFVPDIKPVFDRVRLSIAPLRYGAGVKGKINTSMTYGVPVVATSVAAEGMKLEHDNDILIADKPEEFARQIIRAYDDELLWTNLSNSGKANIEKHFSFSVAERQLNEILADHQLPRETVDQAVNA</sequence>
<dbReference type="AlphaFoldDB" id="A0A1H8D9E0"/>
<dbReference type="CDD" id="cd03801">
    <property type="entry name" value="GT4_PimA-like"/>
    <property type="match status" value="1"/>
</dbReference>
<keyword evidence="2" id="KW-0808">Transferase</keyword>
<dbReference type="RefSeq" id="WP_090629537.1">
    <property type="nucleotide sequence ID" value="NZ_FOCP01000006.1"/>
</dbReference>
<dbReference type="STRING" id="917.SAMN05216326_11632"/>
<dbReference type="GO" id="GO:0016740">
    <property type="term" value="F:transferase activity"/>
    <property type="evidence" value="ECO:0007669"/>
    <property type="project" value="UniProtKB-KW"/>
</dbReference>
<dbReference type="Gene3D" id="3.40.50.2000">
    <property type="entry name" value="Glycogen Phosphorylase B"/>
    <property type="match status" value="1"/>
</dbReference>